<comment type="similarity">
    <text evidence="5">Belongs to the NtaA/SnaA/DszA monooxygenase family.</text>
</comment>
<protein>
    <submittedName>
        <fullName evidence="8">FMN-dependent oxidoreductase (Nitrilotriacetate monooxygenase family)</fullName>
    </submittedName>
</protein>
<evidence type="ECO:0000256" key="6">
    <source>
        <dbReference type="PIRSR" id="PIRSR000337-1"/>
    </source>
</evidence>
<feature type="binding site" evidence="6">
    <location>
        <position position="94"/>
    </location>
    <ligand>
        <name>FMN</name>
        <dbReference type="ChEBI" id="CHEBI:58210"/>
    </ligand>
</feature>
<dbReference type="InterPro" id="IPR036661">
    <property type="entry name" value="Luciferase-like_sf"/>
</dbReference>
<feature type="domain" description="Luciferase-like" evidence="7">
    <location>
        <begin position="23"/>
        <end position="394"/>
    </location>
</feature>
<keyword evidence="9" id="KW-1185">Reference proteome</keyword>
<dbReference type="PANTHER" id="PTHR30011">
    <property type="entry name" value="ALKANESULFONATE MONOOXYGENASE-RELATED"/>
    <property type="match status" value="1"/>
</dbReference>
<evidence type="ECO:0000259" key="7">
    <source>
        <dbReference type="Pfam" id="PF00296"/>
    </source>
</evidence>
<dbReference type="InterPro" id="IPR051260">
    <property type="entry name" value="Diverse_substr_monoxygenases"/>
</dbReference>
<evidence type="ECO:0000313" key="9">
    <source>
        <dbReference type="Proteomes" id="UP000282084"/>
    </source>
</evidence>
<evidence type="ECO:0000256" key="2">
    <source>
        <dbReference type="ARBA" id="ARBA00022643"/>
    </source>
</evidence>
<dbReference type="SUPFAM" id="SSF51679">
    <property type="entry name" value="Bacterial luciferase-like"/>
    <property type="match status" value="1"/>
</dbReference>
<dbReference type="AlphaFoldDB" id="A0A495VZ11"/>
<evidence type="ECO:0000256" key="1">
    <source>
        <dbReference type="ARBA" id="ARBA00022630"/>
    </source>
</evidence>
<gene>
    <name evidence="8" type="ORF">C8E97_3319</name>
</gene>
<dbReference type="Proteomes" id="UP000282084">
    <property type="component" value="Unassembled WGS sequence"/>
</dbReference>
<dbReference type="GO" id="GO:0016705">
    <property type="term" value="F:oxidoreductase activity, acting on paired donors, with incorporation or reduction of molecular oxygen"/>
    <property type="evidence" value="ECO:0007669"/>
    <property type="project" value="InterPro"/>
</dbReference>
<keyword evidence="4 8" id="KW-0503">Monooxygenase</keyword>
<keyword evidence="1 6" id="KW-0285">Flavoprotein</keyword>
<proteinExistence type="inferred from homology"/>
<dbReference type="PIRSF" id="PIRSF000337">
    <property type="entry name" value="NTA_MOA"/>
    <property type="match status" value="1"/>
</dbReference>
<reference evidence="8 9" key="1">
    <citation type="submission" date="2018-10" db="EMBL/GenBank/DDBJ databases">
        <title>Sequencing the genomes of 1000 actinobacteria strains.</title>
        <authorList>
            <person name="Klenk H.-P."/>
        </authorList>
    </citation>
    <scope>NUCLEOTIDE SEQUENCE [LARGE SCALE GENOMIC DNA]</scope>
    <source>
        <strain evidence="8 9">DSM 43800</strain>
    </source>
</reference>
<sequence>MTRRLHLGAMFPGTNSTLVWSDPATGSHIDFAAFADFARTAERARFDFVFLAEGLRLREQQGKVYDRDMAGRPDNFAVLAALAAVTDRIGLAGTVNSTFNEPFEVARQFATLDHLSGGRAGWNVVTTWEEYVGENFRRGSYLPREQRYERAAAFLDAVCRLLGSWRADDVLADKATGRFLRRADAGAFAHRDAQFDIAGRFTTPPGPQGRPVVFQAGSSPEGREFAAAAADAIFGMYGDLAEKREFYADVRRRAAAHGRAPGTPLVLPAATFCLGDTDAEARERAARVRLAQVDGRTAIAFLEEVWNRDLGAYDPDGPLPDVEPVVGGGAVAKAMAGVRKYPDPPATARRWRELAEAKGLSIRELVIEVTGRQTFIGAPSTVADAMCAWVDGGACDGFIVVPHTVPGAFDEFARTVVPLLQERGVVRAEYEGRTLREHLGLACN</sequence>
<dbReference type="InterPro" id="IPR016215">
    <property type="entry name" value="NTA_MOA"/>
</dbReference>
<accession>A0A495VZ11</accession>
<feature type="binding site" evidence="6">
    <location>
        <position position="148"/>
    </location>
    <ligand>
        <name>FMN</name>
        <dbReference type="ChEBI" id="CHEBI:58210"/>
    </ligand>
</feature>
<dbReference type="PANTHER" id="PTHR30011:SF16">
    <property type="entry name" value="C2H2 FINGER DOMAIN TRANSCRIPTION FACTOR (EUROFUNG)-RELATED"/>
    <property type="match status" value="1"/>
</dbReference>
<keyword evidence="2 6" id="KW-0288">FMN</keyword>
<dbReference type="InterPro" id="IPR011251">
    <property type="entry name" value="Luciferase-like_dom"/>
</dbReference>
<dbReference type="GO" id="GO:0004497">
    <property type="term" value="F:monooxygenase activity"/>
    <property type="evidence" value="ECO:0007669"/>
    <property type="project" value="UniProtKB-KW"/>
</dbReference>
<feature type="binding site" evidence="6">
    <location>
        <position position="218"/>
    </location>
    <ligand>
        <name>FMN</name>
        <dbReference type="ChEBI" id="CHEBI:58210"/>
    </ligand>
</feature>
<dbReference type="NCBIfam" id="TIGR03860">
    <property type="entry name" value="FMN_nitrolo"/>
    <property type="match status" value="1"/>
</dbReference>
<keyword evidence="3" id="KW-0560">Oxidoreductase</keyword>
<organism evidence="8 9">
    <name type="scientific">Saccharothrix australiensis</name>
    <dbReference type="NCBI Taxonomy" id="2072"/>
    <lineage>
        <taxon>Bacteria</taxon>
        <taxon>Bacillati</taxon>
        <taxon>Actinomycetota</taxon>
        <taxon>Actinomycetes</taxon>
        <taxon>Pseudonocardiales</taxon>
        <taxon>Pseudonocardiaceae</taxon>
        <taxon>Saccharothrix</taxon>
    </lineage>
</organism>
<dbReference type="EMBL" id="RBXO01000001">
    <property type="protein sequence ID" value="RKT54672.1"/>
    <property type="molecule type" value="Genomic_DNA"/>
</dbReference>
<evidence type="ECO:0000313" key="8">
    <source>
        <dbReference type="EMBL" id="RKT54672.1"/>
    </source>
</evidence>
<name>A0A495VZ11_9PSEU</name>
<evidence type="ECO:0000256" key="4">
    <source>
        <dbReference type="ARBA" id="ARBA00023033"/>
    </source>
</evidence>
<comment type="caution">
    <text evidence="8">The sequence shown here is derived from an EMBL/GenBank/DDBJ whole genome shotgun (WGS) entry which is preliminary data.</text>
</comment>
<dbReference type="Gene3D" id="3.20.20.30">
    <property type="entry name" value="Luciferase-like domain"/>
    <property type="match status" value="1"/>
</dbReference>
<dbReference type="Pfam" id="PF00296">
    <property type="entry name" value="Bac_luciferase"/>
    <property type="match status" value="1"/>
</dbReference>
<evidence type="ECO:0000256" key="5">
    <source>
        <dbReference type="ARBA" id="ARBA00033748"/>
    </source>
</evidence>
<evidence type="ECO:0000256" key="3">
    <source>
        <dbReference type="ARBA" id="ARBA00023002"/>
    </source>
</evidence>
<feature type="binding site" evidence="6">
    <location>
        <position position="219"/>
    </location>
    <ligand>
        <name>FMN</name>
        <dbReference type="ChEBI" id="CHEBI:58210"/>
    </ligand>
</feature>